<evidence type="ECO:0000259" key="2">
    <source>
        <dbReference type="Pfam" id="PF13407"/>
    </source>
</evidence>
<dbReference type="InterPro" id="IPR028082">
    <property type="entry name" value="Peripla_BP_I"/>
</dbReference>
<dbReference type="SUPFAM" id="SSF53822">
    <property type="entry name" value="Periplasmic binding protein-like I"/>
    <property type="match status" value="1"/>
</dbReference>
<dbReference type="EMBL" id="CP012670">
    <property type="protein sequence ID" value="AUX21504.1"/>
    <property type="molecule type" value="Genomic_DNA"/>
</dbReference>
<evidence type="ECO:0000313" key="4">
    <source>
        <dbReference type="Proteomes" id="UP000295781"/>
    </source>
</evidence>
<dbReference type="Gene3D" id="3.40.50.2300">
    <property type="match status" value="2"/>
</dbReference>
<name>A0A4P2PXF7_SORCE</name>
<gene>
    <name evidence="3" type="ORF">SOCEGT47_019900</name>
</gene>
<accession>A0A4P2PXF7</accession>
<dbReference type="Proteomes" id="UP000295781">
    <property type="component" value="Chromosome"/>
</dbReference>
<feature type="compositionally biased region" description="Low complexity" evidence="1">
    <location>
        <begin position="199"/>
        <end position="226"/>
    </location>
</feature>
<dbReference type="AlphaFoldDB" id="A0A4P2PXF7"/>
<protein>
    <recommendedName>
        <fullName evidence="2">Periplasmic binding protein domain-containing protein</fullName>
    </recommendedName>
</protein>
<dbReference type="RefSeq" id="WP_165373129.1">
    <property type="nucleotide sequence ID" value="NZ_CP012670.1"/>
</dbReference>
<evidence type="ECO:0000313" key="3">
    <source>
        <dbReference type="EMBL" id="AUX21504.1"/>
    </source>
</evidence>
<proteinExistence type="predicted"/>
<feature type="region of interest" description="Disordered" evidence="1">
    <location>
        <begin position="195"/>
        <end position="226"/>
    </location>
</feature>
<organism evidence="3 4">
    <name type="scientific">Sorangium cellulosum</name>
    <name type="common">Polyangium cellulosum</name>
    <dbReference type="NCBI Taxonomy" id="56"/>
    <lineage>
        <taxon>Bacteria</taxon>
        <taxon>Pseudomonadati</taxon>
        <taxon>Myxococcota</taxon>
        <taxon>Polyangia</taxon>
        <taxon>Polyangiales</taxon>
        <taxon>Polyangiaceae</taxon>
        <taxon>Sorangium</taxon>
    </lineage>
</organism>
<evidence type="ECO:0000256" key="1">
    <source>
        <dbReference type="SAM" id="MobiDB-lite"/>
    </source>
</evidence>
<dbReference type="InterPro" id="IPR025997">
    <property type="entry name" value="SBP_2_dom"/>
</dbReference>
<dbReference type="Pfam" id="PF13407">
    <property type="entry name" value="Peripla_BP_4"/>
    <property type="match status" value="1"/>
</dbReference>
<sequence>MTLDADVAVSKRAIYVVTLDSSAGAKAASTLLAMLPRPPGTVILHGSVNTAGSSGLERTQGAQRVFEEAGYEVLVRQSTWAPSGETEDVEWMKTQIGMADPPVVGLIGLFNISYRCAMAAEAAGKPELPVVAFDFDPKTVDSMREGRIQATHVQRQYDQGYLVPYILYAIKNIGLDATREILARQMVDASRVNTGLDGVRGTRSTPTTTSSARSARTSSGAVAEGG</sequence>
<reference evidence="3 4" key="1">
    <citation type="submission" date="2015-09" db="EMBL/GenBank/DDBJ databases">
        <title>Sorangium comparison.</title>
        <authorList>
            <person name="Zaburannyi N."/>
            <person name="Bunk B."/>
            <person name="Overmann J."/>
            <person name="Mueller R."/>
        </authorList>
    </citation>
    <scope>NUCLEOTIDE SEQUENCE [LARGE SCALE GENOMIC DNA]</scope>
    <source>
        <strain evidence="3 4">So ceGT47</strain>
    </source>
</reference>
<feature type="domain" description="Periplasmic binding protein" evidence="2">
    <location>
        <begin position="1"/>
        <end position="170"/>
    </location>
</feature>